<comment type="similarity">
    <text evidence="2">Belongs to the bacterial PQQ dehydrogenase family.</text>
</comment>
<dbReference type="SUPFAM" id="SSF50998">
    <property type="entry name" value="Quinoprotein alcohol dehydrogenase-like"/>
    <property type="match status" value="1"/>
</dbReference>
<protein>
    <recommendedName>
        <fullName evidence="5">Pyrrolo-quinoline quinone repeat domain-containing protein</fullName>
    </recommendedName>
</protein>
<proteinExistence type="inferred from homology"/>
<dbReference type="InterPro" id="IPR002372">
    <property type="entry name" value="PQQ_rpt_dom"/>
</dbReference>
<dbReference type="PANTHER" id="PTHR32303">
    <property type="entry name" value="QUINOPROTEIN ALCOHOL DEHYDROGENASE (CYTOCHROME C)"/>
    <property type="match status" value="1"/>
</dbReference>
<dbReference type="GO" id="GO:0048038">
    <property type="term" value="F:quinone binding"/>
    <property type="evidence" value="ECO:0007669"/>
    <property type="project" value="InterPro"/>
</dbReference>
<dbReference type="InterPro" id="IPR011047">
    <property type="entry name" value="Quinoprotein_ADH-like_sf"/>
</dbReference>
<dbReference type="InterPro" id="IPR017511">
    <property type="entry name" value="PQQ_mDH"/>
</dbReference>
<feature type="region of interest" description="Disordered" evidence="4">
    <location>
        <begin position="379"/>
        <end position="400"/>
    </location>
</feature>
<dbReference type="SMART" id="SM00564">
    <property type="entry name" value="PQQ"/>
    <property type="match status" value="5"/>
</dbReference>
<reference evidence="6" key="1">
    <citation type="submission" date="2018-05" db="EMBL/GenBank/DDBJ databases">
        <authorList>
            <person name="Lanie J.A."/>
            <person name="Ng W.-L."/>
            <person name="Kazmierczak K.M."/>
            <person name="Andrzejewski T.M."/>
            <person name="Davidsen T.M."/>
            <person name="Wayne K.J."/>
            <person name="Tettelin H."/>
            <person name="Glass J.I."/>
            <person name="Rusch D."/>
            <person name="Podicherti R."/>
            <person name="Tsui H.-C.T."/>
            <person name="Winkler M.E."/>
        </authorList>
    </citation>
    <scope>NUCLEOTIDE SEQUENCE</scope>
</reference>
<evidence type="ECO:0000313" key="6">
    <source>
        <dbReference type="EMBL" id="SVA10590.1"/>
    </source>
</evidence>
<dbReference type="PANTHER" id="PTHR32303:SF4">
    <property type="entry name" value="QUINOPROTEIN GLUCOSE DEHYDROGENASE"/>
    <property type="match status" value="1"/>
</dbReference>
<dbReference type="InterPro" id="IPR018391">
    <property type="entry name" value="PQQ_b-propeller_rpt"/>
</dbReference>
<evidence type="ECO:0000256" key="1">
    <source>
        <dbReference type="ARBA" id="ARBA00001931"/>
    </source>
</evidence>
<evidence type="ECO:0000256" key="2">
    <source>
        <dbReference type="ARBA" id="ARBA00008156"/>
    </source>
</evidence>
<dbReference type="AlphaFoldDB" id="A0A381T2Z4"/>
<name>A0A381T2Z4_9ZZZZ</name>
<dbReference type="GO" id="GO:0016020">
    <property type="term" value="C:membrane"/>
    <property type="evidence" value="ECO:0007669"/>
    <property type="project" value="InterPro"/>
</dbReference>
<feature type="domain" description="Pyrrolo-quinoline quinone repeat" evidence="5">
    <location>
        <begin position="35"/>
        <end position="628"/>
    </location>
</feature>
<gene>
    <name evidence="6" type="ORF">METZ01_LOCUS63444</name>
</gene>
<dbReference type="CDD" id="cd10280">
    <property type="entry name" value="PQQ_mGDH"/>
    <property type="match status" value="1"/>
</dbReference>
<accession>A0A381T2Z4</accession>
<dbReference type="EMBL" id="UINC01003949">
    <property type="protein sequence ID" value="SVA10590.1"/>
    <property type="molecule type" value="Genomic_DNA"/>
</dbReference>
<dbReference type="Pfam" id="PF01011">
    <property type="entry name" value="PQQ"/>
    <property type="match status" value="1"/>
</dbReference>
<organism evidence="6">
    <name type="scientific">marine metagenome</name>
    <dbReference type="NCBI Taxonomy" id="408172"/>
    <lineage>
        <taxon>unclassified sequences</taxon>
        <taxon>metagenomes</taxon>
        <taxon>ecological metagenomes</taxon>
    </lineage>
</organism>
<evidence type="ECO:0000256" key="3">
    <source>
        <dbReference type="ARBA" id="ARBA00023002"/>
    </source>
</evidence>
<dbReference type="Gene3D" id="2.140.10.10">
    <property type="entry name" value="Quinoprotein alcohol dehydrogenase-like superfamily"/>
    <property type="match status" value="1"/>
</dbReference>
<sequence length="647" mass="70265">MIIGRPSLTGLLWALVLATSGTVTAGQPNGESVEWAYVGSDQANTRSSDADHITPENIQQLEVAWTWHPEDRARPEFGTVPGSFTSTPIMLDGTLYVSSNYNRVAALDPVTGSERWVFDPRAYEDGMPALGGGFRHRGVTAWRDGEDLRIFLASRYRLFCLDASTGEIVESFGNNGVVDLSQDLIWSIDRSHFEFNAAPVMYKDLVIVGSAVGDRVIYRRTPPGDVRAYNARTGSLVWSFHTIPQEGEFGSQTWENEAWRHTGATNVWAGVTVDEANELVFLPVGNPTNVYFGGQRLGDNLFAESLVALNANTGERTWHFQMVHHGVWDYDLPTQPILFPLTVNGRSIDAVAQLTKQGLTFVFDRTTGEPIWPIEEREVPQSDVPGEQTSSTQPFPTRPPALIPTTGMTLDDAFDLTPELQGAARMAMQQFRFGPLYTPPSIEGSLVRPGGGGAVNWGGGAFDAGTGFLYVKTSNMPAVMTLERFDPTNTRNPFADATEPDYVGYDTASGGQAMFEGGLPLNKPPYGFLVAIDMHEGDIAWRVPFGRGSERIRRHPALDGVDVPERLGTPGAPGAIVTRGGLVFAGGGENALYAFDKATGDELWAGPLNERSTATPMTYQTSDGRQFVVIATGSGGNQELVAFAISE</sequence>
<keyword evidence="3" id="KW-0560">Oxidoreductase</keyword>
<evidence type="ECO:0000259" key="5">
    <source>
        <dbReference type="Pfam" id="PF01011"/>
    </source>
</evidence>
<evidence type="ECO:0000256" key="4">
    <source>
        <dbReference type="SAM" id="MobiDB-lite"/>
    </source>
</evidence>
<dbReference type="GO" id="GO:0016614">
    <property type="term" value="F:oxidoreductase activity, acting on CH-OH group of donors"/>
    <property type="evidence" value="ECO:0007669"/>
    <property type="project" value="InterPro"/>
</dbReference>
<comment type="cofactor">
    <cofactor evidence="1">
        <name>pyrroloquinoline quinone</name>
        <dbReference type="ChEBI" id="CHEBI:58442"/>
    </cofactor>
</comment>